<dbReference type="Pfam" id="PF00443">
    <property type="entry name" value="UCH"/>
    <property type="match status" value="1"/>
</dbReference>
<accession>A0A1Q9E3D5</accession>
<feature type="region of interest" description="Disordered" evidence="1">
    <location>
        <begin position="237"/>
        <end position="256"/>
    </location>
</feature>
<comment type="caution">
    <text evidence="3">The sequence shown here is derived from an EMBL/GenBank/DDBJ whole genome shotgun (WGS) entry which is preliminary data.</text>
</comment>
<dbReference type="InterPro" id="IPR050164">
    <property type="entry name" value="Peptidase_C19"/>
</dbReference>
<name>A0A1Q9E3D5_SYMMI</name>
<keyword evidence="3" id="KW-0378">Hydrolase</keyword>
<proteinExistence type="predicted"/>
<dbReference type="GO" id="GO:0005634">
    <property type="term" value="C:nucleus"/>
    <property type="evidence" value="ECO:0007669"/>
    <property type="project" value="TreeGrafter"/>
</dbReference>
<dbReference type="EMBL" id="LSRX01000277">
    <property type="protein sequence ID" value="OLQ01930.1"/>
    <property type="molecule type" value="Genomic_DNA"/>
</dbReference>
<feature type="region of interest" description="Disordered" evidence="1">
    <location>
        <begin position="469"/>
        <end position="548"/>
    </location>
</feature>
<dbReference type="InterPro" id="IPR038765">
    <property type="entry name" value="Papain-like_cys_pep_sf"/>
</dbReference>
<reference evidence="3 4" key="1">
    <citation type="submission" date="2016-02" db="EMBL/GenBank/DDBJ databases">
        <title>Genome analysis of coral dinoflagellate symbionts highlights evolutionary adaptations to a symbiotic lifestyle.</title>
        <authorList>
            <person name="Aranda M."/>
            <person name="Li Y."/>
            <person name="Liew Y.J."/>
            <person name="Baumgarten S."/>
            <person name="Simakov O."/>
            <person name="Wilson M."/>
            <person name="Piel J."/>
            <person name="Ashoor H."/>
            <person name="Bougouffa S."/>
            <person name="Bajic V.B."/>
            <person name="Ryu T."/>
            <person name="Ravasi T."/>
            <person name="Bayer T."/>
            <person name="Micklem G."/>
            <person name="Kim H."/>
            <person name="Bhak J."/>
            <person name="Lajeunesse T.C."/>
            <person name="Voolstra C.R."/>
        </authorList>
    </citation>
    <scope>NUCLEOTIDE SEQUENCE [LARGE SCALE GENOMIC DNA]</scope>
    <source>
        <strain evidence="3 4">CCMP2467</strain>
    </source>
</reference>
<dbReference type="InterPro" id="IPR025476">
    <property type="entry name" value="Helitron_helicase-like"/>
</dbReference>
<dbReference type="GO" id="GO:0005829">
    <property type="term" value="C:cytosol"/>
    <property type="evidence" value="ECO:0007669"/>
    <property type="project" value="TreeGrafter"/>
</dbReference>
<feature type="domain" description="USP" evidence="2">
    <location>
        <begin position="177"/>
        <end position="450"/>
    </location>
</feature>
<dbReference type="InterPro" id="IPR028889">
    <property type="entry name" value="USP"/>
</dbReference>
<dbReference type="Gene3D" id="3.40.50.300">
    <property type="entry name" value="P-loop containing nucleotide triphosphate hydrolases"/>
    <property type="match status" value="1"/>
</dbReference>
<feature type="compositionally biased region" description="Basic residues" evidence="1">
    <location>
        <begin position="237"/>
        <end position="252"/>
    </location>
</feature>
<dbReference type="InterPro" id="IPR001394">
    <property type="entry name" value="Peptidase_C19_UCH"/>
</dbReference>
<dbReference type="InterPro" id="IPR027417">
    <property type="entry name" value="P-loop_NTPase"/>
</dbReference>
<organism evidence="3 4">
    <name type="scientific">Symbiodinium microadriaticum</name>
    <name type="common">Dinoflagellate</name>
    <name type="synonym">Zooxanthella microadriatica</name>
    <dbReference type="NCBI Taxonomy" id="2951"/>
    <lineage>
        <taxon>Eukaryota</taxon>
        <taxon>Sar</taxon>
        <taxon>Alveolata</taxon>
        <taxon>Dinophyceae</taxon>
        <taxon>Suessiales</taxon>
        <taxon>Symbiodiniaceae</taxon>
        <taxon>Symbiodinium</taxon>
    </lineage>
</organism>
<sequence>MWNLKPAEKVIDLNSDSDYDSGDVSVPDKKAASALVDSSGKLNPVYTCEPRDVLEDMLQQNIAAERDSDVKDVPGLDSVHTCEPKDVLEDMLQQNTAAASDSDVKDVPAKKIKKEPGAGPVGNFKPVKTDNVAQCKKSNSRGKHLYEDKWAPHFGHGDCRGLDRACVMGERGGPAPAGPSGLCDLCNLPEIPLLHHHGQGRLTHLLLQLAPAESALALARIQEVDAVIAQECRQRLKRAHDRKRPDRPRRGPRGPVVPTEITGLFYRGLEVPLLRCQHCPYERSMHPEEFLTLQLTLVADTLLTSVQEALDHYVSYTELRRDFRDWCCTNPECISAEKALDPPVAQSRVRLWPEVLSINLKRWDGIHSVVGHKIHCNDTVVLGGTVYRLQSLVTHIGRQASSGHYVAYTRQEDGFVRLSDTAVTRVDPRLLGDFVSLPDEKVYMLFYVATAEVPMPAAAPRDETVVLDTDSDSDVIVQQDKRPAEDKPVKEDPDVIVRQDKRPAENQAGKDKLDKQGSDSRIQEENTSDVDRKPDGHEGKPDSKTARVAFYTPEKLHRISVVLQGSGTLAAALKQLRTEMPGFTTNDKAAAGYIARSTLQYQFGHPEGKRQASRSWQTEKTKHFKAFQEVPTARSVERPTTKAAGWTQTASWVFCPNCGRRRPRPASARGTGNMPCKPACDLGAQELLEPGNAAGPSKLMAYVTPQIKDWDLLLAAMQAETLATALSPEDLDSLVVIRLYVDCKMVRGGKSEVTSMKKLSVVRAEWRDRPLQELPRSSRAAAAFEWLLQNNATYKSFVDNHTVLCNGEVRDRDPKWKNIRTANLLLQQAGIEVAVRPWLYPWASYGDSDISMRLKALHRIKDNAKPSLRASWERKTASRCASYAADFKLQCLLYDVAMARTISTVATLAASKHMAYRIGHGYVRGLLAEPDPQMEDICRLEFERHQCMEHAMPSVFFTVAPAEWTFPLHEGVFLEESLSKQQTVLTRHMHHVLDVLLQEYLLKEGPHREEVGIANIRQWSFRYEFQSRGTLHLHGVLWADLLPGFEPEMLTGRTGEKHCSALVTHLEQLFQCRVDVQAGAGKHNLMRYVMGYVQKASDALSFKSTEARGQNLLDESTWRTTYRLLCKKAPLEQEMAMEFAGLSMVRHSFLGSTYFAPVPGSAAVNVSRAAYNAFQDGIRQGLYAGYSFLCWLRDHRIEPAGNNTCKVFPRSTRSKGVGYNKDVGVAMQFPFELLDIFLGAWAATFLVGMDERRLMPETSQDYPSGYSTEHARRQAFEAPEGCRHLKAVLCLDDFQQNPGSIDFKPEVNKLVEAIEQDLIIRGLNADRIATFKARLNSCALLLNAVYQKKADAAEWSARRIFDLPRRIWSREQQQVLDAIFEGTRIADAQAMRESNRLLHVRGGPGTGKTEVIIAAAQQAIEDGCRVLIAGPIGLLVSLYRTRLPPSPNLTMETLHASFKVTRTADEQYVPPGRLRRYDLIIFDEISQIDAHVWRILQTALAELYPHPFVVFVGDFQQLQPILGVHQLQLDLERQATADLLPTIELQPHGAARSTDPVMLDFLNLARLSQPPRSTVERFFDGRQLSENAGIAARQAKQIQQQTGRQLTFLTVTNRGASELNMHCLLLDFPAAATALMNGAGYPADTSSGQDKILIEVGMRMRLTRNLDKDRDFVNGNFGIVHMKMRPDVFVIKTIQDVLILVHPITLKGYKFIPACYAYATTIRRAQGASLPAACLHFDRRRPDRGYAYVGASRVSHHSHLFHMGNIRRTDWLPVNGDPDNEQLMPGPLSESSDSEGENEPSDSASTPEPEDEDLSCSDVSTDPYPSDDSRDTSS</sequence>
<dbReference type="PROSITE" id="PS50235">
    <property type="entry name" value="USP_3"/>
    <property type="match status" value="1"/>
</dbReference>
<feature type="compositionally biased region" description="Basic and acidic residues" evidence="1">
    <location>
        <begin position="479"/>
        <end position="545"/>
    </location>
</feature>
<dbReference type="InterPro" id="IPR018200">
    <property type="entry name" value="USP_CS"/>
</dbReference>
<evidence type="ECO:0000313" key="4">
    <source>
        <dbReference type="Proteomes" id="UP000186817"/>
    </source>
</evidence>
<dbReference type="PROSITE" id="PS00973">
    <property type="entry name" value="USP_2"/>
    <property type="match status" value="1"/>
</dbReference>
<dbReference type="PANTHER" id="PTHR24006">
    <property type="entry name" value="UBIQUITIN CARBOXYL-TERMINAL HYDROLASE"/>
    <property type="match status" value="1"/>
</dbReference>
<evidence type="ECO:0000313" key="3">
    <source>
        <dbReference type="EMBL" id="OLQ01930.1"/>
    </source>
</evidence>
<dbReference type="SUPFAM" id="SSF52540">
    <property type="entry name" value="P-loop containing nucleoside triphosphate hydrolases"/>
    <property type="match status" value="2"/>
</dbReference>
<dbReference type="OrthoDB" id="420187at2759"/>
<dbReference type="Proteomes" id="UP000186817">
    <property type="component" value="Unassembled WGS sequence"/>
</dbReference>
<dbReference type="Gene3D" id="3.90.70.10">
    <property type="entry name" value="Cysteine proteinases"/>
    <property type="match status" value="1"/>
</dbReference>
<dbReference type="Pfam" id="PF14214">
    <property type="entry name" value="Helitron_like_N"/>
    <property type="match status" value="1"/>
</dbReference>
<dbReference type="GO" id="GO:0004843">
    <property type="term" value="F:cysteine-type deubiquitinase activity"/>
    <property type="evidence" value="ECO:0007669"/>
    <property type="project" value="InterPro"/>
</dbReference>
<protein>
    <submittedName>
        <fullName evidence="3">Ubiquitin carboxyl-terminal hydrolase 23</fullName>
    </submittedName>
</protein>
<gene>
    <name evidence="3" type="primary">UBP23</name>
    <name evidence="3" type="ORF">AK812_SmicGene15284</name>
</gene>
<evidence type="ECO:0000259" key="2">
    <source>
        <dbReference type="PROSITE" id="PS50235"/>
    </source>
</evidence>
<dbReference type="SUPFAM" id="SSF54001">
    <property type="entry name" value="Cysteine proteinases"/>
    <property type="match status" value="1"/>
</dbReference>
<keyword evidence="4" id="KW-1185">Reference proteome</keyword>
<feature type="region of interest" description="Disordered" evidence="1">
    <location>
        <begin position="1772"/>
        <end position="1834"/>
    </location>
</feature>
<dbReference type="GO" id="GO:0016579">
    <property type="term" value="P:protein deubiquitination"/>
    <property type="evidence" value="ECO:0007669"/>
    <property type="project" value="InterPro"/>
</dbReference>
<dbReference type="Pfam" id="PF13245">
    <property type="entry name" value="AAA_19"/>
    <property type="match status" value="1"/>
</dbReference>
<evidence type="ECO:0000256" key="1">
    <source>
        <dbReference type="SAM" id="MobiDB-lite"/>
    </source>
</evidence>
<dbReference type="CDD" id="cd02257">
    <property type="entry name" value="Peptidase_C19"/>
    <property type="match status" value="1"/>
</dbReference>